<accession>A0A2K3K5U8</accession>
<gene>
    <name evidence="2" type="ORF">L195_g060767</name>
</gene>
<comment type="caution">
    <text evidence="2">The sequence shown here is derived from an EMBL/GenBank/DDBJ whole genome shotgun (WGS) entry which is preliminary data.</text>
</comment>
<organism evidence="2 3">
    <name type="scientific">Trifolium pratense</name>
    <name type="common">Red clover</name>
    <dbReference type="NCBI Taxonomy" id="57577"/>
    <lineage>
        <taxon>Eukaryota</taxon>
        <taxon>Viridiplantae</taxon>
        <taxon>Streptophyta</taxon>
        <taxon>Embryophyta</taxon>
        <taxon>Tracheophyta</taxon>
        <taxon>Spermatophyta</taxon>
        <taxon>Magnoliopsida</taxon>
        <taxon>eudicotyledons</taxon>
        <taxon>Gunneridae</taxon>
        <taxon>Pentapetalae</taxon>
        <taxon>rosids</taxon>
        <taxon>fabids</taxon>
        <taxon>Fabales</taxon>
        <taxon>Fabaceae</taxon>
        <taxon>Papilionoideae</taxon>
        <taxon>50 kb inversion clade</taxon>
        <taxon>NPAAA clade</taxon>
        <taxon>Hologalegina</taxon>
        <taxon>IRL clade</taxon>
        <taxon>Trifolieae</taxon>
        <taxon>Trifolium</taxon>
    </lineage>
</organism>
<dbReference type="Proteomes" id="UP000236291">
    <property type="component" value="Unassembled WGS sequence"/>
</dbReference>
<reference evidence="2 3" key="1">
    <citation type="journal article" date="2014" name="Am. J. Bot.">
        <title>Genome assembly and annotation for red clover (Trifolium pratense; Fabaceae).</title>
        <authorList>
            <person name="Istvanek J."/>
            <person name="Jaros M."/>
            <person name="Krenek A."/>
            <person name="Repkova J."/>
        </authorList>
    </citation>
    <scope>NUCLEOTIDE SEQUENCE [LARGE SCALE GENOMIC DNA]</scope>
    <source>
        <strain evidence="3">cv. Tatra</strain>
        <tissue evidence="2">Young leaves</tissue>
    </source>
</reference>
<dbReference type="AlphaFoldDB" id="A0A2K3K5U8"/>
<name>A0A2K3K5U8_TRIPR</name>
<feature type="compositionally biased region" description="Basic and acidic residues" evidence="1">
    <location>
        <begin position="1"/>
        <end position="15"/>
    </location>
</feature>
<feature type="non-terminal residue" evidence="2">
    <location>
        <position position="1"/>
    </location>
</feature>
<dbReference type="EMBL" id="ASHM01142945">
    <property type="protein sequence ID" value="PNX61657.1"/>
    <property type="molecule type" value="Genomic_DNA"/>
</dbReference>
<feature type="region of interest" description="Disordered" evidence="1">
    <location>
        <begin position="1"/>
        <end position="24"/>
    </location>
</feature>
<protein>
    <submittedName>
        <fullName evidence="2">Uncharacterized protein</fullName>
    </submittedName>
</protein>
<proteinExistence type="predicted"/>
<evidence type="ECO:0000313" key="2">
    <source>
        <dbReference type="EMBL" id="PNX61657.1"/>
    </source>
</evidence>
<evidence type="ECO:0000256" key="1">
    <source>
        <dbReference type="SAM" id="MobiDB-lite"/>
    </source>
</evidence>
<evidence type="ECO:0000313" key="3">
    <source>
        <dbReference type="Proteomes" id="UP000236291"/>
    </source>
</evidence>
<sequence>GSAEKRARTCEKDHEVEDEDGYGL</sequence>
<reference evidence="2 3" key="2">
    <citation type="journal article" date="2017" name="Front. Plant Sci.">
        <title>Gene Classification and Mining of Molecular Markers Useful in Red Clover (Trifolium pratense) Breeding.</title>
        <authorList>
            <person name="Istvanek J."/>
            <person name="Dluhosova J."/>
            <person name="Dluhos P."/>
            <person name="Patkova L."/>
            <person name="Nedelnik J."/>
            <person name="Repkova J."/>
        </authorList>
    </citation>
    <scope>NUCLEOTIDE SEQUENCE [LARGE SCALE GENOMIC DNA]</scope>
    <source>
        <strain evidence="3">cv. Tatra</strain>
        <tissue evidence="2">Young leaves</tissue>
    </source>
</reference>